<dbReference type="PROSITE" id="PS51094">
    <property type="entry name" value="PTS_EIIA_TYPE_2"/>
    <property type="match status" value="1"/>
</dbReference>
<organism evidence="2 3">
    <name type="scientific">Lacticaseibacillus paracasei</name>
    <name type="common">Lactobacillus paracasei</name>
    <dbReference type="NCBI Taxonomy" id="1597"/>
    <lineage>
        <taxon>Bacteria</taxon>
        <taxon>Bacillati</taxon>
        <taxon>Bacillota</taxon>
        <taxon>Bacilli</taxon>
        <taxon>Lactobacillales</taxon>
        <taxon>Lactobacillaceae</taxon>
        <taxon>Lacticaseibacillus</taxon>
    </lineage>
</organism>
<dbReference type="PANTHER" id="PTHR47738">
    <property type="entry name" value="PTS SYSTEM FRUCTOSE-LIKE EIIA COMPONENT-RELATED"/>
    <property type="match status" value="1"/>
</dbReference>
<sequence length="159" mass="17734">MEKTSVNHFFSDRVIAFDQTFSDRNTALKSVADQLLKAEAVAPTFEKAIIAREQTYPTGLQLNDGIGVAIPHTDADQVIHDQIGFVSLKTPVEFRQMASATDVVPVNYLFVLALKTAHQQLDMLQKLMGLFADDAEMTAFRKIKTADDFIHFMTEQGVL</sequence>
<name>A0A422LT52_LACPA</name>
<protein>
    <submittedName>
        <fullName evidence="2">PTS system galactitol-specific transporter subunit IIA</fullName>
    </submittedName>
</protein>
<dbReference type="InterPro" id="IPR016152">
    <property type="entry name" value="PTrfase/Anion_transptr"/>
</dbReference>
<evidence type="ECO:0000259" key="1">
    <source>
        <dbReference type="PROSITE" id="PS51094"/>
    </source>
</evidence>
<evidence type="ECO:0000313" key="3">
    <source>
        <dbReference type="Proteomes" id="UP000284716"/>
    </source>
</evidence>
<dbReference type="InterPro" id="IPR051541">
    <property type="entry name" value="PTS_SugarTrans_NitroReg"/>
</dbReference>
<dbReference type="AlphaFoldDB" id="A0A422LT52"/>
<gene>
    <name evidence="2" type="ORF">FAM18157_02947</name>
</gene>
<dbReference type="InterPro" id="IPR002178">
    <property type="entry name" value="PTS_EIIA_type-2_dom"/>
</dbReference>
<dbReference type="Gene3D" id="3.40.930.10">
    <property type="entry name" value="Mannitol-specific EII, Chain A"/>
    <property type="match status" value="1"/>
</dbReference>
<dbReference type="EMBL" id="LKFS01000147">
    <property type="protein sequence ID" value="RND76949.1"/>
    <property type="molecule type" value="Genomic_DNA"/>
</dbReference>
<feature type="domain" description="PTS EIIA type-2" evidence="1">
    <location>
        <begin position="8"/>
        <end position="156"/>
    </location>
</feature>
<reference evidence="2 3" key="1">
    <citation type="journal article" date="2018" name="Front. Microbiol.">
        <title>Conversion of Methionine to Cysteine in Lactobacillus paracasei Depends on the Highly Mobile cysK-ctl-cysE Gene Cluster.</title>
        <authorList>
            <person name="Wuthrich D."/>
            <person name="Irmler S."/>
            <person name="Berthoud H."/>
            <person name="Guggenbuhl B."/>
            <person name="Eugster E."/>
            <person name="Bruggmann R."/>
        </authorList>
    </citation>
    <scope>NUCLEOTIDE SEQUENCE [LARGE SCALE GENOMIC DNA]</scope>
    <source>
        <strain evidence="2 3">FAM18157</strain>
    </source>
</reference>
<dbReference type="Pfam" id="PF00359">
    <property type="entry name" value="PTS_EIIA_2"/>
    <property type="match status" value="1"/>
</dbReference>
<dbReference type="RefSeq" id="WP_123032153.1">
    <property type="nucleotide sequence ID" value="NZ_JAHLXM010000084.1"/>
</dbReference>
<dbReference type="SUPFAM" id="SSF55804">
    <property type="entry name" value="Phoshotransferase/anion transport protein"/>
    <property type="match status" value="1"/>
</dbReference>
<accession>A0A422LT52</accession>
<proteinExistence type="predicted"/>
<dbReference type="PANTHER" id="PTHR47738:SF3">
    <property type="entry name" value="PHOSPHOTRANSFERASE SYSTEM MANNITOL_FRUCTOSE-SPECIFIC IIA DOMAIN CONTAINING PROTEIN"/>
    <property type="match status" value="1"/>
</dbReference>
<dbReference type="Proteomes" id="UP000284716">
    <property type="component" value="Unassembled WGS sequence"/>
</dbReference>
<dbReference type="CDD" id="cd00211">
    <property type="entry name" value="PTS_IIA_fru"/>
    <property type="match status" value="1"/>
</dbReference>
<comment type="caution">
    <text evidence="2">The sequence shown here is derived from an EMBL/GenBank/DDBJ whole genome shotgun (WGS) entry which is preliminary data.</text>
</comment>
<evidence type="ECO:0000313" key="2">
    <source>
        <dbReference type="EMBL" id="RND76949.1"/>
    </source>
</evidence>